<dbReference type="EC" id="2.7.7.49" evidence="1"/>
<dbReference type="Pfam" id="PF00665">
    <property type="entry name" value="rve"/>
    <property type="match status" value="1"/>
</dbReference>
<protein>
    <recommendedName>
        <fullName evidence="1">RNA-directed DNA polymerase</fullName>
        <ecNumber evidence="1">2.7.7.49</ecNumber>
    </recommendedName>
</protein>
<dbReference type="InterPro" id="IPR050951">
    <property type="entry name" value="Retrovirus_Pol_polyprotein"/>
</dbReference>
<proteinExistence type="predicted"/>
<dbReference type="Proteomes" id="UP000595437">
    <property type="component" value="Chromosome 9"/>
</dbReference>
<keyword evidence="5" id="KW-1185">Reference proteome</keyword>
<dbReference type="Gene3D" id="1.10.340.70">
    <property type="match status" value="1"/>
</dbReference>
<dbReference type="InterPro" id="IPR001584">
    <property type="entry name" value="Integrase_cat-core"/>
</dbReference>
<name>A0A7T8JZC4_CALRO</name>
<dbReference type="Pfam" id="PF17921">
    <property type="entry name" value="Integrase_H2C2"/>
    <property type="match status" value="1"/>
</dbReference>
<dbReference type="InterPro" id="IPR012337">
    <property type="entry name" value="RNaseH-like_sf"/>
</dbReference>
<feature type="region of interest" description="Disordered" evidence="2">
    <location>
        <begin position="231"/>
        <end position="252"/>
    </location>
</feature>
<accession>A0A7T8JZC4</accession>
<dbReference type="OrthoDB" id="6373546at2759"/>
<dbReference type="EMBL" id="CP045898">
    <property type="protein sequence ID" value="QQP39746.1"/>
    <property type="molecule type" value="Genomic_DNA"/>
</dbReference>
<reference evidence="5" key="1">
    <citation type="submission" date="2021-01" db="EMBL/GenBank/DDBJ databases">
        <title>Caligus Genome Assembly.</title>
        <authorList>
            <person name="Gallardo-Escarate C."/>
        </authorList>
    </citation>
    <scope>NUCLEOTIDE SEQUENCE [LARGE SCALE GENOMIC DNA]</scope>
</reference>
<dbReference type="PROSITE" id="PS50994">
    <property type="entry name" value="INTEGRASE"/>
    <property type="match status" value="1"/>
</dbReference>
<dbReference type="GO" id="GO:0015074">
    <property type="term" value="P:DNA integration"/>
    <property type="evidence" value="ECO:0007669"/>
    <property type="project" value="InterPro"/>
</dbReference>
<dbReference type="FunFam" id="1.10.340.70:FF:000003">
    <property type="entry name" value="Protein CBG25708"/>
    <property type="match status" value="1"/>
</dbReference>
<evidence type="ECO:0000256" key="2">
    <source>
        <dbReference type="SAM" id="MobiDB-lite"/>
    </source>
</evidence>
<sequence>MTGWPSEVKEVSKTLKPFWSMKDQLSVEDGFLTKGRAIVIPQVMRKEALQRIHEGHQGVTKCQLRAKDCVFWPGINKDIEKLCLSCHVCQKHQRANPHEPLKPHDIPTRPWEVLGADLFLWEREEYLIVADYYSKYQIVRKMPQCVTSAAVIKALKQIFSELGIPSRLNTDNGPQFSSVQFKEFAAKWEFQHKTSSPYYPRSNGFIERMVQTVKNTMTKRQKVSILGHQDHKWHPGTVTNISPNPRSYSVTTENGNTIRRNRVHLREREVADTPSNSCEEEKSPEVSRPSHAPDTQDYAKAFPEINIRTCRRYKPGLYNIEPSTYGTQA</sequence>
<organism evidence="4 5">
    <name type="scientific">Caligus rogercresseyi</name>
    <name type="common">Sea louse</name>
    <dbReference type="NCBI Taxonomy" id="217165"/>
    <lineage>
        <taxon>Eukaryota</taxon>
        <taxon>Metazoa</taxon>
        <taxon>Ecdysozoa</taxon>
        <taxon>Arthropoda</taxon>
        <taxon>Crustacea</taxon>
        <taxon>Multicrustacea</taxon>
        <taxon>Hexanauplia</taxon>
        <taxon>Copepoda</taxon>
        <taxon>Siphonostomatoida</taxon>
        <taxon>Caligidae</taxon>
        <taxon>Caligus</taxon>
    </lineage>
</organism>
<dbReference type="SUPFAM" id="SSF53098">
    <property type="entry name" value="Ribonuclease H-like"/>
    <property type="match status" value="1"/>
</dbReference>
<evidence type="ECO:0000256" key="1">
    <source>
        <dbReference type="ARBA" id="ARBA00012493"/>
    </source>
</evidence>
<dbReference type="FunFam" id="3.30.420.10:FF:000063">
    <property type="entry name" value="Retrovirus-related Pol polyprotein from transposon 297-like Protein"/>
    <property type="match status" value="1"/>
</dbReference>
<dbReference type="InterPro" id="IPR036397">
    <property type="entry name" value="RNaseH_sf"/>
</dbReference>
<evidence type="ECO:0000313" key="5">
    <source>
        <dbReference type="Proteomes" id="UP000595437"/>
    </source>
</evidence>
<feature type="domain" description="Integrase catalytic" evidence="3">
    <location>
        <begin position="106"/>
        <end position="282"/>
    </location>
</feature>
<dbReference type="PANTHER" id="PTHR37984:SF7">
    <property type="entry name" value="INTEGRASE CATALYTIC DOMAIN-CONTAINING PROTEIN"/>
    <property type="match status" value="1"/>
</dbReference>
<gene>
    <name evidence="4" type="ORF">FKW44_013558</name>
</gene>
<dbReference type="GO" id="GO:0003964">
    <property type="term" value="F:RNA-directed DNA polymerase activity"/>
    <property type="evidence" value="ECO:0007669"/>
    <property type="project" value="UniProtKB-EC"/>
</dbReference>
<feature type="compositionally biased region" description="Polar residues" evidence="2">
    <location>
        <begin position="237"/>
        <end position="252"/>
    </location>
</feature>
<evidence type="ECO:0000313" key="4">
    <source>
        <dbReference type="EMBL" id="QQP39746.1"/>
    </source>
</evidence>
<dbReference type="Gene3D" id="3.30.420.10">
    <property type="entry name" value="Ribonuclease H-like superfamily/Ribonuclease H"/>
    <property type="match status" value="1"/>
</dbReference>
<evidence type="ECO:0000259" key="3">
    <source>
        <dbReference type="PROSITE" id="PS50994"/>
    </source>
</evidence>
<dbReference type="PANTHER" id="PTHR37984">
    <property type="entry name" value="PROTEIN CBG26694"/>
    <property type="match status" value="1"/>
</dbReference>
<dbReference type="GO" id="GO:0003676">
    <property type="term" value="F:nucleic acid binding"/>
    <property type="evidence" value="ECO:0007669"/>
    <property type="project" value="InterPro"/>
</dbReference>
<feature type="region of interest" description="Disordered" evidence="2">
    <location>
        <begin position="267"/>
        <end position="300"/>
    </location>
</feature>
<dbReference type="AlphaFoldDB" id="A0A7T8JZC4"/>
<dbReference type="InterPro" id="IPR041588">
    <property type="entry name" value="Integrase_H2C2"/>
</dbReference>